<name>A0A6J6TTY4_9ZZZZ</name>
<feature type="domain" description="HTH tetR-type" evidence="2">
    <location>
        <begin position="20"/>
        <end position="81"/>
    </location>
</feature>
<protein>
    <submittedName>
        <fullName evidence="3">Unannotated protein</fullName>
    </submittedName>
</protein>
<dbReference type="AlphaFoldDB" id="A0A6J6TTY4"/>
<dbReference type="InterPro" id="IPR036271">
    <property type="entry name" value="Tet_transcr_reg_TetR-rel_C_sf"/>
</dbReference>
<dbReference type="EMBL" id="CAEZYQ010000014">
    <property type="protein sequence ID" value="CAB4750194.1"/>
    <property type="molecule type" value="Genomic_DNA"/>
</dbReference>
<evidence type="ECO:0000256" key="1">
    <source>
        <dbReference type="ARBA" id="ARBA00023125"/>
    </source>
</evidence>
<evidence type="ECO:0000313" key="3">
    <source>
        <dbReference type="EMBL" id="CAB4750194.1"/>
    </source>
</evidence>
<dbReference type="PANTHER" id="PTHR30055:SF226">
    <property type="entry name" value="HTH-TYPE TRANSCRIPTIONAL REGULATOR PKSA"/>
    <property type="match status" value="1"/>
</dbReference>
<dbReference type="InterPro" id="IPR009057">
    <property type="entry name" value="Homeodomain-like_sf"/>
</dbReference>
<gene>
    <name evidence="3" type="ORF">UFOPK2761_01925</name>
</gene>
<dbReference type="PROSITE" id="PS50977">
    <property type="entry name" value="HTH_TETR_2"/>
    <property type="match status" value="1"/>
</dbReference>
<organism evidence="3">
    <name type="scientific">freshwater metagenome</name>
    <dbReference type="NCBI Taxonomy" id="449393"/>
    <lineage>
        <taxon>unclassified sequences</taxon>
        <taxon>metagenomes</taxon>
        <taxon>ecological metagenomes</taxon>
    </lineage>
</organism>
<dbReference type="PANTHER" id="PTHR30055">
    <property type="entry name" value="HTH-TYPE TRANSCRIPTIONAL REGULATOR RUTR"/>
    <property type="match status" value="1"/>
</dbReference>
<dbReference type="InterPro" id="IPR001647">
    <property type="entry name" value="HTH_TetR"/>
</dbReference>
<dbReference type="Gene3D" id="1.10.357.10">
    <property type="entry name" value="Tetracycline Repressor, domain 2"/>
    <property type="match status" value="1"/>
</dbReference>
<dbReference type="SUPFAM" id="SSF46689">
    <property type="entry name" value="Homeodomain-like"/>
    <property type="match status" value="1"/>
</dbReference>
<keyword evidence="1" id="KW-0238">DNA-binding</keyword>
<sequence>MPTSPPRPDGRQARWDRHNQERRQRILDAAIAVVESGEPGAEVHVQQIAEKAGLSRTVVYRHFADRSDLDRAVQTAIVDDLSGELLPAVTLEGTIPQIIERIVSTYVSWAVAHPALHRLAEQDSSVDGTGPLQQGIEKIAHQVVELISTAVELLGVEMSQDEADAVDPLVFGLVGAVFSAVRRWMARPERAPSAPVLVSLVTDSVWYILDGHARSLGLELHRDQPVDELLASAVQDQT</sequence>
<dbReference type="Pfam" id="PF00440">
    <property type="entry name" value="TetR_N"/>
    <property type="match status" value="1"/>
</dbReference>
<dbReference type="GO" id="GO:0000976">
    <property type="term" value="F:transcription cis-regulatory region binding"/>
    <property type="evidence" value="ECO:0007669"/>
    <property type="project" value="TreeGrafter"/>
</dbReference>
<dbReference type="GO" id="GO:0003700">
    <property type="term" value="F:DNA-binding transcription factor activity"/>
    <property type="evidence" value="ECO:0007669"/>
    <property type="project" value="TreeGrafter"/>
</dbReference>
<proteinExistence type="predicted"/>
<dbReference type="SUPFAM" id="SSF48498">
    <property type="entry name" value="Tetracyclin repressor-like, C-terminal domain"/>
    <property type="match status" value="1"/>
</dbReference>
<evidence type="ECO:0000259" key="2">
    <source>
        <dbReference type="PROSITE" id="PS50977"/>
    </source>
</evidence>
<dbReference type="InterPro" id="IPR050109">
    <property type="entry name" value="HTH-type_TetR-like_transc_reg"/>
</dbReference>
<accession>A0A6J6TTY4</accession>
<reference evidence="3" key="1">
    <citation type="submission" date="2020-05" db="EMBL/GenBank/DDBJ databases">
        <authorList>
            <person name="Chiriac C."/>
            <person name="Salcher M."/>
            <person name="Ghai R."/>
            <person name="Kavagutti S V."/>
        </authorList>
    </citation>
    <scope>NUCLEOTIDE SEQUENCE</scope>
</reference>